<evidence type="ECO:0000256" key="3">
    <source>
        <dbReference type="ARBA" id="ARBA00022448"/>
    </source>
</evidence>
<evidence type="ECO:0000259" key="10">
    <source>
        <dbReference type="PROSITE" id="PS51012"/>
    </source>
</evidence>
<evidence type="ECO:0000256" key="9">
    <source>
        <dbReference type="RuleBase" id="RU361157"/>
    </source>
</evidence>
<dbReference type="PANTHER" id="PTHR30294:SF38">
    <property type="entry name" value="TRANSPORT PERMEASE PROTEIN"/>
    <property type="match status" value="1"/>
</dbReference>
<feature type="domain" description="ABC transmembrane type-2" evidence="10">
    <location>
        <begin position="19"/>
        <end position="243"/>
    </location>
</feature>
<evidence type="ECO:0000256" key="2">
    <source>
        <dbReference type="ARBA" id="ARBA00007783"/>
    </source>
</evidence>
<feature type="transmembrane region" description="Helical" evidence="9">
    <location>
        <begin position="131"/>
        <end position="154"/>
    </location>
</feature>
<feature type="transmembrane region" description="Helical" evidence="9">
    <location>
        <begin position="95"/>
        <end position="119"/>
    </location>
</feature>
<dbReference type="InterPro" id="IPR000412">
    <property type="entry name" value="ABC_2_transport"/>
</dbReference>
<dbReference type="PROSITE" id="PS51012">
    <property type="entry name" value="ABC_TM2"/>
    <property type="match status" value="1"/>
</dbReference>
<keyword evidence="4 9" id="KW-1003">Cell membrane</keyword>
<evidence type="ECO:0000256" key="8">
    <source>
        <dbReference type="ARBA" id="ARBA00023251"/>
    </source>
</evidence>
<keyword evidence="7 9" id="KW-0472">Membrane</keyword>
<name>J7H3R3_9ACTN</name>
<dbReference type="GO" id="GO:0140359">
    <property type="term" value="F:ABC-type transporter activity"/>
    <property type="evidence" value="ECO:0007669"/>
    <property type="project" value="InterPro"/>
</dbReference>
<dbReference type="InterPro" id="IPR051449">
    <property type="entry name" value="ABC-2_transporter_component"/>
</dbReference>
<dbReference type="GO" id="GO:0046677">
    <property type="term" value="P:response to antibiotic"/>
    <property type="evidence" value="ECO:0007669"/>
    <property type="project" value="UniProtKB-KW"/>
</dbReference>
<keyword evidence="6 9" id="KW-1133">Transmembrane helix</keyword>
<gene>
    <name evidence="11" type="primary">mpy13</name>
</gene>
<keyword evidence="5 9" id="KW-0812">Transmembrane</keyword>
<dbReference type="InterPro" id="IPR047817">
    <property type="entry name" value="ABC2_TM_bact-type"/>
</dbReference>
<keyword evidence="8" id="KW-0046">Antibiotic resistance</keyword>
<dbReference type="InterPro" id="IPR013525">
    <property type="entry name" value="ABC2_TM"/>
</dbReference>
<comment type="similarity">
    <text evidence="2 9">Belongs to the ABC-2 integral membrane protein family.</text>
</comment>
<reference evidence="11" key="1">
    <citation type="journal article" date="2012" name="J. Am. Chem. Soc.">
        <title>Flavoenzyme-catalyzed atropo-selective n,c-bipyrrole homocoupling in marinopyrrole biosynthesis.</title>
        <authorList>
            <person name="Yamanaka K."/>
            <person name="Ryan K.S."/>
            <person name="Gulder T.A."/>
            <person name="Hughes C.C."/>
            <person name="Moore B.S."/>
        </authorList>
    </citation>
    <scope>NUCLEOTIDE SEQUENCE</scope>
    <source>
        <strain evidence="11">CNQ-418</strain>
    </source>
</reference>
<proteinExistence type="inferred from homology"/>
<comment type="subcellular location">
    <subcellularLocation>
        <location evidence="1 9">Cell membrane</location>
        <topology evidence="1 9">Multi-pass membrane protein</topology>
    </subcellularLocation>
</comment>
<evidence type="ECO:0000256" key="7">
    <source>
        <dbReference type="ARBA" id="ARBA00023136"/>
    </source>
</evidence>
<accession>J7H3R3</accession>
<organism evidence="11">
    <name type="scientific">Streptomyces sp. CNQ-418</name>
    <dbReference type="NCBI Taxonomy" id="467194"/>
    <lineage>
        <taxon>Bacteria</taxon>
        <taxon>Bacillati</taxon>
        <taxon>Actinomycetota</taxon>
        <taxon>Actinomycetes</taxon>
        <taxon>Kitasatosporales</taxon>
        <taxon>Streptomycetaceae</taxon>
        <taxon>Streptomyces</taxon>
    </lineage>
</organism>
<dbReference type="Pfam" id="PF01061">
    <property type="entry name" value="ABC2_membrane"/>
    <property type="match status" value="1"/>
</dbReference>
<evidence type="ECO:0000256" key="1">
    <source>
        <dbReference type="ARBA" id="ARBA00004651"/>
    </source>
</evidence>
<dbReference type="EMBL" id="JX157625">
    <property type="protein sequence ID" value="AFP87530.1"/>
    <property type="molecule type" value="Genomic_DNA"/>
</dbReference>
<protein>
    <recommendedName>
        <fullName evidence="9">Transport permease protein</fullName>
    </recommendedName>
</protein>
<evidence type="ECO:0000256" key="4">
    <source>
        <dbReference type="ARBA" id="ARBA00022475"/>
    </source>
</evidence>
<dbReference type="PANTHER" id="PTHR30294">
    <property type="entry name" value="MEMBRANE COMPONENT OF ABC TRANSPORTER YHHJ-RELATED"/>
    <property type="match status" value="1"/>
</dbReference>
<evidence type="ECO:0000313" key="11">
    <source>
        <dbReference type="EMBL" id="AFP87530.1"/>
    </source>
</evidence>
<dbReference type="AlphaFoldDB" id="J7H3R3"/>
<keyword evidence="3 9" id="KW-0813">Transport</keyword>
<dbReference type="PIRSF" id="PIRSF006648">
    <property type="entry name" value="DrrB"/>
    <property type="match status" value="1"/>
</dbReference>
<feature type="transmembrane region" description="Helical" evidence="9">
    <location>
        <begin position="26"/>
        <end position="43"/>
    </location>
</feature>
<evidence type="ECO:0000256" key="6">
    <source>
        <dbReference type="ARBA" id="ARBA00022989"/>
    </source>
</evidence>
<evidence type="ECO:0000256" key="5">
    <source>
        <dbReference type="ARBA" id="ARBA00022692"/>
    </source>
</evidence>
<feature type="transmembrane region" description="Helical" evidence="9">
    <location>
        <begin position="49"/>
        <end position="74"/>
    </location>
</feature>
<sequence length="245" mass="25848">MLSTQRTRAIAQRVIREILREPRSRVLTLVTPGILILVVRQLFASAEEFNATGVLMLGVMPVFSLYLVGSTTIVQERTKGTLESVLITPAQRSDLIAGYVSAALLIAAAQAMVATTVAYTLCGLSTASPPWVMALLATVSGAFGMSLGLLVSVISENEGQAFQFLPAVMIPQTLLSGLVWPVSEMAGWAQGLESVLPISAVTRALSAAEETNYGGGSMWLSVLVLLCLIIAILGGSVSSIRRQVA</sequence>
<dbReference type="GO" id="GO:0043190">
    <property type="term" value="C:ATP-binding cassette (ABC) transporter complex"/>
    <property type="evidence" value="ECO:0007669"/>
    <property type="project" value="InterPro"/>
</dbReference>
<feature type="transmembrane region" description="Helical" evidence="9">
    <location>
        <begin position="161"/>
        <end position="182"/>
    </location>
</feature>
<feature type="transmembrane region" description="Helical" evidence="9">
    <location>
        <begin position="218"/>
        <end position="240"/>
    </location>
</feature>